<dbReference type="CDD" id="cd02440">
    <property type="entry name" value="AdoMet_MTases"/>
    <property type="match status" value="1"/>
</dbReference>
<dbReference type="PANTHER" id="PTHR43861">
    <property type="entry name" value="TRANS-ACONITATE 2-METHYLTRANSFERASE-RELATED"/>
    <property type="match status" value="1"/>
</dbReference>
<dbReference type="Gene3D" id="3.40.50.150">
    <property type="entry name" value="Vaccinia Virus protein VP39"/>
    <property type="match status" value="1"/>
</dbReference>
<organism evidence="1 2">
    <name type="scientific">Paenibacillus psychroresistens</name>
    <dbReference type="NCBI Taxonomy" id="1778678"/>
    <lineage>
        <taxon>Bacteria</taxon>
        <taxon>Bacillati</taxon>
        <taxon>Bacillota</taxon>
        <taxon>Bacilli</taxon>
        <taxon>Bacillales</taxon>
        <taxon>Paenibacillaceae</taxon>
        <taxon>Paenibacillus</taxon>
    </lineage>
</organism>
<gene>
    <name evidence="1" type="ORF">EHS13_07125</name>
</gene>
<evidence type="ECO:0000313" key="2">
    <source>
        <dbReference type="Proteomes" id="UP000426246"/>
    </source>
</evidence>
<dbReference type="GO" id="GO:0032259">
    <property type="term" value="P:methylation"/>
    <property type="evidence" value="ECO:0007669"/>
    <property type="project" value="UniProtKB-KW"/>
</dbReference>
<name>A0A6B8RGG2_9BACL</name>
<dbReference type="Pfam" id="PF13489">
    <property type="entry name" value="Methyltransf_23"/>
    <property type="match status" value="1"/>
</dbReference>
<proteinExistence type="predicted"/>
<dbReference type="PANTHER" id="PTHR43861:SF1">
    <property type="entry name" value="TRANS-ACONITATE 2-METHYLTRANSFERASE"/>
    <property type="match status" value="1"/>
</dbReference>
<evidence type="ECO:0000313" key="1">
    <source>
        <dbReference type="EMBL" id="QGQ94675.1"/>
    </source>
</evidence>
<dbReference type="OrthoDB" id="2577067at2"/>
<dbReference type="EMBL" id="CP034235">
    <property type="protein sequence ID" value="QGQ94675.1"/>
    <property type="molecule type" value="Genomic_DNA"/>
</dbReference>
<dbReference type="KEGG" id="ppsc:EHS13_07125"/>
<keyword evidence="2" id="KW-1185">Reference proteome</keyword>
<dbReference type="Proteomes" id="UP000426246">
    <property type="component" value="Chromosome"/>
</dbReference>
<sequence length="230" mass="26651">MLNQKELLDGNYDFSTYIDPTSNKYKWRVQTYNQEYSRLKKFLPSKGRLMDIGCGLGTFSELFGDDWEKYGIELSDYAKSVATQKGINFDIKACEEGSFDLIVFRGSLHYMEPLEILSYSNKMLKPGGIIAFLAAPNTSSIYYKLFNDLPMLEKDIKHFLISDKELRKILEEMNMVMLEINKPYLNTPYARPIRDFGCFIINLFGARLKFPFYGNMFELFARKNAGDKGL</sequence>
<dbReference type="GO" id="GO:0008168">
    <property type="term" value="F:methyltransferase activity"/>
    <property type="evidence" value="ECO:0007669"/>
    <property type="project" value="UniProtKB-KW"/>
</dbReference>
<dbReference type="InterPro" id="IPR029063">
    <property type="entry name" value="SAM-dependent_MTases_sf"/>
</dbReference>
<keyword evidence="1" id="KW-0489">Methyltransferase</keyword>
<protein>
    <submittedName>
        <fullName evidence="1">Class I SAM-dependent methyltransferase</fullName>
    </submittedName>
</protein>
<accession>A0A6B8RGG2</accession>
<reference evidence="2" key="1">
    <citation type="submission" date="2018-11" db="EMBL/GenBank/DDBJ databases">
        <title>Complete genome sequence of Paenibacillus sp. ML311-T8.</title>
        <authorList>
            <person name="Nam Y.-D."/>
            <person name="Kang J."/>
            <person name="Chung W.-H."/>
            <person name="Park Y.S."/>
        </authorList>
    </citation>
    <scope>NUCLEOTIDE SEQUENCE [LARGE SCALE GENOMIC DNA]</scope>
    <source>
        <strain evidence="2">ML311-T8</strain>
    </source>
</reference>
<dbReference type="SUPFAM" id="SSF53335">
    <property type="entry name" value="S-adenosyl-L-methionine-dependent methyltransferases"/>
    <property type="match status" value="1"/>
</dbReference>
<dbReference type="AlphaFoldDB" id="A0A6B8RGG2"/>
<dbReference type="RefSeq" id="WP_155699680.1">
    <property type="nucleotide sequence ID" value="NZ_CP034235.1"/>
</dbReference>
<keyword evidence="1" id="KW-0808">Transferase</keyword>